<dbReference type="PANTHER" id="PTHR33375:SF1">
    <property type="entry name" value="CHROMOSOME-PARTITIONING PROTEIN PARB-RELATED"/>
    <property type="match status" value="1"/>
</dbReference>
<dbReference type="Pfam" id="PF02195">
    <property type="entry name" value="ParB_N"/>
    <property type="match status" value="1"/>
</dbReference>
<dbReference type="GO" id="GO:0003677">
    <property type="term" value="F:DNA binding"/>
    <property type="evidence" value="ECO:0007669"/>
    <property type="project" value="InterPro"/>
</dbReference>
<dbReference type="NCBIfam" id="TIGR00180">
    <property type="entry name" value="parB_part"/>
    <property type="match status" value="1"/>
</dbReference>
<name>X1M0K7_9ZZZZ</name>
<reference evidence="2" key="1">
    <citation type="journal article" date="2014" name="Front. Microbiol.">
        <title>High frequency of phylogenetically diverse reductive dehalogenase-homologous genes in deep subseafloor sedimentary metagenomes.</title>
        <authorList>
            <person name="Kawai M."/>
            <person name="Futagami T."/>
            <person name="Toyoda A."/>
            <person name="Takaki Y."/>
            <person name="Nishi S."/>
            <person name="Hori S."/>
            <person name="Arai W."/>
            <person name="Tsubouchi T."/>
            <person name="Morono Y."/>
            <person name="Uchiyama I."/>
            <person name="Ito T."/>
            <person name="Fujiyama A."/>
            <person name="Inagaki F."/>
            <person name="Takami H."/>
        </authorList>
    </citation>
    <scope>NUCLEOTIDE SEQUENCE</scope>
    <source>
        <strain evidence="2">Expedition CK06-06</strain>
    </source>
</reference>
<dbReference type="SMART" id="SM00470">
    <property type="entry name" value="ParB"/>
    <property type="match status" value="1"/>
</dbReference>
<dbReference type="AlphaFoldDB" id="X1M0K7"/>
<dbReference type="PANTHER" id="PTHR33375">
    <property type="entry name" value="CHROMOSOME-PARTITIONING PROTEIN PARB-RELATED"/>
    <property type="match status" value="1"/>
</dbReference>
<dbReference type="Gene3D" id="3.90.1530.30">
    <property type="match status" value="1"/>
</dbReference>
<dbReference type="InterPro" id="IPR050336">
    <property type="entry name" value="Chromosome_partition/occlusion"/>
</dbReference>
<dbReference type="GO" id="GO:0005694">
    <property type="term" value="C:chromosome"/>
    <property type="evidence" value="ECO:0007669"/>
    <property type="project" value="TreeGrafter"/>
</dbReference>
<evidence type="ECO:0000313" key="2">
    <source>
        <dbReference type="EMBL" id="GAI25097.1"/>
    </source>
</evidence>
<gene>
    <name evidence="2" type="ORF">S06H3_37637</name>
</gene>
<dbReference type="InterPro" id="IPR036086">
    <property type="entry name" value="ParB/Sulfiredoxin_sf"/>
</dbReference>
<evidence type="ECO:0000259" key="1">
    <source>
        <dbReference type="SMART" id="SM00470"/>
    </source>
</evidence>
<dbReference type="GO" id="GO:0007059">
    <property type="term" value="P:chromosome segregation"/>
    <property type="evidence" value="ECO:0007669"/>
    <property type="project" value="TreeGrafter"/>
</dbReference>
<dbReference type="EMBL" id="BARV01022885">
    <property type="protein sequence ID" value="GAI25097.1"/>
    <property type="molecule type" value="Genomic_DNA"/>
</dbReference>
<proteinExistence type="predicted"/>
<accession>X1M0K7</accession>
<dbReference type="Gene3D" id="1.10.10.2830">
    <property type="match status" value="1"/>
</dbReference>
<dbReference type="SUPFAM" id="SSF110849">
    <property type="entry name" value="ParB/Sulfiredoxin"/>
    <property type="match status" value="1"/>
</dbReference>
<feature type="domain" description="ParB-like N-terminal" evidence="1">
    <location>
        <begin position="10"/>
        <end position="99"/>
    </location>
</feature>
<sequence length="160" mass="17617">MEAKIMVEIKEIPVEKIEAGEHALRLEGKDEGIDELAASIVRVGVLVPLMVSGGPDSFVVVAGHRRLAAAQKAGLQSVPCIVRKGESAERVEVSFAENLFRKDLTPLELACAIEDCLRNDIMPLEQLAAALHRSEHWIKFQTGMVFWPGEVLQAIHEGWL</sequence>
<protein>
    <recommendedName>
        <fullName evidence="1">ParB-like N-terminal domain-containing protein</fullName>
    </recommendedName>
</protein>
<feature type="non-terminal residue" evidence="2">
    <location>
        <position position="160"/>
    </location>
</feature>
<comment type="caution">
    <text evidence="2">The sequence shown here is derived from an EMBL/GenBank/DDBJ whole genome shotgun (WGS) entry which is preliminary data.</text>
</comment>
<organism evidence="2">
    <name type="scientific">marine sediment metagenome</name>
    <dbReference type="NCBI Taxonomy" id="412755"/>
    <lineage>
        <taxon>unclassified sequences</taxon>
        <taxon>metagenomes</taxon>
        <taxon>ecological metagenomes</taxon>
    </lineage>
</organism>
<dbReference type="InterPro" id="IPR003115">
    <property type="entry name" value="ParB_N"/>
</dbReference>
<dbReference type="InterPro" id="IPR004437">
    <property type="entry name" value="ParB/RepB/Spo0J"/>
</dbReference>